<proteinExistence type="inferred from homology"/>
<comment type="similarity">
    <text evidence="5">Belongs to the TatC family.</text>
</comment>
<reference evidence="6 7" key="1">
    <citation type="journal article" date="2014" name="Int. J. Syst. Evol. Microbiol.">
        <title>Phaeodactylibacter xiamenensis gen. nov., sp. nov., a member of the family Saprospiraceae isolated from the marine alga Phaeodactylum tricornutum.</title>
        <authorList>
            <person name="Chen Z.Jr."/>
            <person name="Lei X."/>
            <person name="Lai Q."/>
            <person name="Li Y."/>
            <person name="Zhang B."/>
            <person name="Zhang J."/>
            <person name="Zhang H."/>
            <person name="Yang L."/>
            <person name="Zheng W."/>
            <person name="Tian Y."/>
            <person name="Yu Z."/>
            <person name="Xu H.Jr."/>
            <person name="Zheng T."/>
        </authorList>
    </citation>
    <scope>NUCLEOTIDE SEQUENCE [LARGE SCALE GENOMIC DNA]</scope>
    <source>
        <strain evidence="6 7">KD52</strain>
    </source>
</reference>
<name>A0A098S9U7_9BACT</name>
<dbReference type="PANTHER" id="PTHR30371">
    <property type="entry name" value="SEC-INDEPENDENT PROTEIN TRANSLOCASE PROTEIN TATC"/>
    <property type="match status" value="1"/>
</dbReference>
<feature type="transmembrane region" description="Helical" evidence="5">
    <location>
        <begin position="33"/>
        <end position="54"/>
    </location>
</feature>
<dbReference type="PANTHER" id="PTHR30371:SF0">
    <property type="entry name" value="SEC-INDEPENDENT PROTEIN TRANSLOCASE PROTEIN TATC, CHLOROPLASTIC-RELATED"/>
    <property type="match status" value="1"/>
</dbReference>
<keyword evidence="2 5" id="KW-0812">Transmembrane</keyword>
<evidence type="ECO:0000256" key="2">
    <source>
        <dbReference type="ARBA" id="ARBA00022692"/>
    </source>
</evidence>
<evidence type="ECO:0000313" key="6">
    <source>
        <dbReference type="EMBL" id="KGE88896.1"/>
    </source>
</evidence>
<dbReference type="GO" id="GO:0009977">
    <property type="term" value="F:proton motive force dependent protein transmembrane transporter activity"/>
    <property type="evidence" value="ECO:0007669"/>
    <property type="project" value="TreeGrafter"/>
</dbReference>
<evidence type="ECO:0000256" key="3">
    <source>
        <dbReference type="ARBA" id="ARBA00022989"/>
    </source>
</evidence>
<gene>
    <name evidence="5" type="primary">tatC</name>
    <name evidence="6" type="ORF">IX84_06210</name>
</gene>
<dbReference type="NCBIfam" id="TIGR00945">
    <property type="entry name" value="tatC"/>
    <property type="match status" value="1"/>
</dbReference>
<dbReference type="GO" id="GO:0043953">
    <property type="term" value="P:protein transport by the Tat complex"/>
    <property type="evidence" value="ECO:0007669"/>
    <property type="project" value="UniProtKB-UniRule"/>
</dbReference>
<dbReference type="HAMAP" id="MF_00902">
    <property type="entry name" value="TatC"/>
    <property type="match status" value="1"/>
</dbReference>
<accession>A0A098S9U7</accession>
<keyword evidence="5" id="KW-0653">Protein transport</keyword>
<keyword evidence="5" id="KW-1003">Cell membrane</keyword>
<comment type="caution">
    <text evidence="5">Lacks conserved residue(s) required for the propagation of feature annotation.</text>
</comment>
<dbReference type="GO" id="GO:0065002">
    <property type="term" value="P:intracellular protein transmembrane transport"/>
    <property type="evidence" value="ECO:0007669"/>
    <property type="project" value="TreeGrafter"/>
</dbReference>
<dbReference type="RefSeq" id="WP_044217513.1">
    <property type="nucleotide sequence ID" value="NZ_JBKAGJ010000001.1"/>
</dbReference>
<dbReference type="Proteomes" id="UP000029736">
    <property type="component" value="Unassembled WGS sequence"/>
</dbReference>
<evidence type="ECO:0000256" key="4">
    <source>
        <dbReference type="ARBA" id="ARBA00023136"/>
    </source>
</evidence>
<keyword evidence="4 5" id="KW-0472">Membrane</keyword>
<comment type="subcellular location">
    <subcellularLocation>
        <location evidence="5">Cell membrane</location>
        <topology evidence="5">Multi-pass membrane protein</topology>
    </subcellularLocation>
    <subcellularLocation>
        <location evidence="1">Membrane</location>
        <topology evidence="1">Multi-pass membrane protein</topology>
    </subcellularLocation>
</comment>
<comment type="caution">
    <text evidence="6">The sequence shown here is derived from an EMBL/GenBank/DDBJ whole genome shotgun (WGS) entry which is preliminary data.</text>
</comment>
<dbReference type="EMBL" id="JPOS01000014">
    <property type="protein sequence ID" value="KGE88896.1"/>
    <property type="molecule type" value="Genomic_DNA"/>
</dbReference>
<feature type="transmembrane region" description="Helical" evidence="5">
    <location>
        <begin position="104"/>
        <end position="125"/>
    </location>
</feature>
<evidence type="ECO:0000256" key="5">
    <source>
        <dbReference type="HAMAP-Rule" id="MF_00902"/>
    </source>
</evidence>
<keyword evidence="7" id="KW-1185">Reference proteome</keyword>
<keyword evidence="5" id="KW-0813">Transport</keyword>
<dbReference type="AlphaFoldDB" id="A0A098S9U7"/>
<comment type="subunit">
    <text evidence="5">Forms a complex with TatA.</text>
</comment>
<feature type="transmembrane region" description="Helical" evidence="5">
    <location>
        <begin position="146"/>
        <end position="170"/>
    </location>
</feature>
<feature type="transmembrane region" description="Helical" evidence="5">
    <location>
        <begin position="190"/>
        <end position="214"/>
    </location>
</feature>
<evidence type="ECO:0000256" key="1">
    <source>
        <dbReference type="ARBA" id="ARBA00004141"/>
    </source>
</evidence>
<feature type="transmembrane region" description="Helical" evidence="5">
    <location>
        <begin position="234"/>
        <end position="262"/>
    </location>
</feature>
<comment type="function">
    <text evidence="5">Part of the twin-arginine translocation (Tat) system that transports large folded proteins containing a characteristic twin-arginine motif in their signal peptide across membranes.</text>
</comment>
<dbReference type="Pfam" id="PF00902">
    <property type="entry name" value="TatC"/>
    <property type="match status" value="1"/>
</dbReference>
<sequence length="279" mass="31438">MPLDQIDVDKLGTGEETQEMTFLEHLEELRWHIIRSLVAVVGLGIVLFFFQGWLFDTVIFGPTKADFFSYRAICSLSNSVGLGDMMCFVPPDFPKIATGFGEPFIMSIKVCFVMGLIIAFPYVLWEFWKFIKPGLYSKERRAARGMVGICSGLFMLGVLFGYYIISPFAVNFLAGYQIPGVQNTPTMSSFINYMIMFTAPAGLIFELPIIVYFLSKVGLVTPEGMKKYRRHSIIGTLMLAAMITPPDVVTQFLIGIPLYILYEVSIVVSARVNRENEEF</sequence>
<keyword evidence="5" id="KW-0811">Translocation</keyword>
<dbReference type="OrthoDB" id="9777044at2"/>
<dbReference type="PRINTS" id="PR01840">
    <property type="entry name" value="TATCFAMILY"/>
</dbReference>
<dbReference type="InterPro" id="IPR002033">
    <property type="entry name" value="TatC"/>
</dbReference>
<keyword evidence="3 5" id="KW-1133">Transmembrane helix</keyword>
<protein>
    <recommendedName>
        <fullName evidence="5">Sec-independent protein translocase protein TatC</fullName>
    </recommendedName>
</protein>
<organism evidence="6 7">
    <name type="scientific">Phaeodactylibacter xiamenensis</name>
    <dbReference type="NCBI Taxonomy" id="1524460"/>
    <lineage>
        <taxon>Bacteria</taxon>
        <taxon>Pseudomonadati</taxon>
        <taxon>Bacteroidota</taxon>
        <taxon>Saprospiria</taxon>
        <taxon>Saprospirales</taxon>
        <taxon>Haliscomenobacteraceae</taxon>
        <taxon>Phaeodactylibacter</taxon>
    </lineage>
</organism>
<dbReference type="GO" id="GO:0033281">
    <property type="term" value="C:TAT protein transport complex"/>
    <property type="evidence" value="ECO:0007669"/>
    <property type="project" value="UniProtKB-UniRule"/>
</dbReference>
<dbReference type="STRING" id="1524460.IX84_06210"/>
<evidence type="ECO:0000313" key="7">
    <source>
        <dbReference type="Proteomes" id="UP000029736"/>
    </source>
</evidence>